<name>A0ABD0PK90_CIRMR</name>
<evidence type="ECO:0000313" key="3">
    <source>
        <dbReference type="Proteomes" id="UP001529510"/>
    </source>
</evidence>
<feature type="region of interest" description="Disordered" evidence="1">
    <location>
        <begin position="31"/>
        <end position="132"/>
    </location>
</feature>
<feature type="compositionally biased region" description="Pro residues" evidence="1">
    <location>
        <begin position="54"/>
        <end position="67"/>
    </location>
</feature>
<keyword evidence="3" id="KW-1185">Reference proteome</keyword>
<comment type="caution">
    <text evidence="2">The sequence shown here is derived from an EMBL/GenBank/DDBJ whole genome shotgun (WGS) entry which is preliminary data.</text>
</comment>
<gene>
    <name evidence="2" type="ORF">M9458_029641</name>
</gene>
<feature type="non-terminal residue" evidence="2">
    <location>
        <position position="132"/>
    </location>
</feature>
<evidence type="ECO:0000313" key="2">
    <source>
        <dbReference type="EMBL" id="KAL0173673.1"/>
    </source>
</evidence>
<feature type="compositionally biased region" description="Basic residues" evidence="1">
    <location>
        <begin position="92"/>
        <end position="102"/>
    </location>
</feature>
<accession>A0ABD0PK90</accession>
<dbReference type="EMBL" id="JAMKFB020000015">
    <property type="protein sequence ID" value="KAL0173673.1"/>
    <property type="molecule type" value="Genomic_DNA"/>
</dbReference>
<feature type="non-terminal residue" evidence="2">
    <location>
        <position position="1"/>
    </location>
</feature>
<sequence length="132" mass="14575">TGLFGDPVENFAQQFSAAHKKQTEAVKHILPWRAAAASTQPPVTAPQHARRRGPPPASTPPSPPHPQQPSTMRRRGARRRQAAPPILAPVKSRGKQNSKRPRNGPPEREETAFQERMNVPLPPLEEGQVEKL</sequence>
<dbReference type="Proteomes" id="UP001529510">
    <property type="component" value="Unassembled WGS sequence"/>
</dbReference>
<reference evidence="2 3" key="1">
    <citation type="submission" date="2024-05" db="EMBL/GenBank/DDBJ databases">
        <title>Genome sequencing and assembly of Indian major carp, Cirrhinus mrigala (Hamilton, 1822).</title>
        <authorList>
            <person name="Mohindra V."/>
            <person name="Chowdhury L.M."/>
            <person name="Lal K."/>
            <person name="Jena J.K."/>
        </authorList>
    </citation>
    <scope>NUCLEOTIDE SEQUENCE [LARGE SCALE GENOMIC DNA]</scope>
    <source>
        <strain evidence="2">CM1030</strain>
        <tissue evidence="2">Blood</tissue>
    </source>
</reference>
<organism evidence="2 3">
    <name type="scientific">Cirrhinus mrigala</name>
    <name type="common">Mrigala</name>
    <dbReference type="NCBI Taxonomy" id="683832"/>
    <lineage>
        <taxon>Eukaryota</taxon>
        <taxon>Metazoa</taxon>
        <taxon>Chordata</taxon>
        <taxon>Craniata</taxon>
        <taxon>Vertebrata</taxon>
        <taxon>Euteleostomi</taxon>
        <taxon>Actinopterygii</taxon>
        <taxon>Neopterygii</taxon>
        <taxon>Teleostei</taxon>
        <taxon>Ostariophysi</taxon>
        <taxon>Cypriniformes</taxon>
        <taxon>Cyprinidae</taxon>
        <taxon>Labeoninae</taxon>
        <taxon>Labeonini</taxon>
        <taxon>Cirrhinus</taxon>
    </lineage>
</organism>
<protein>
    <submittedName>
        <fullName evidence="2">Uncharacterized protein</fullName>
    </submittedName>
</protein>
<proteinExistence type="predicted"/>
<feature type="compositionally biased region" description="Basic residues" evidence="1">
    <location>
        <begin position="72"/>
        <end position="81"/>
    </location>
</feature>
<dbReference type="AlphaFoldDB" id="A0ABD0PK90"/>
<evidence type="ECO:0000256" key="1">
    <source>
        <dbReference type="SAM" id="MobiDB-lite"/>
    </source>
</evidence>